<proteinExistence type="predicted"/>
<protein>
    <submittedName>
        <fullName evidence="1">Uncharacterized protein</fullName>
    </submittedName>
</protein>
<accession>A0ABS9CW59</accession>
<evidence type="ECO:0000313" key="2">
    <source>
        <dbReference type="Proteomes" id="UP001200557"/>
    </source>
</evidence>
<name>A0ABS9CW59_9RHOB</name>
<reference evidence="1 2" key="1">
    <citation type="submission" date="2022-01" db="EMBL/GenBank/DDBJ databases">
        <title>Octadecabacter sp. nov., isolated from a marine alga.</title>
        <authorList>
            <person name="Jin M.S."/>
            <person name="Kim H.M."/>
            <person name="Han D.M."/>
            <person name="Jung J.J."/>
            <person name="Jeon C.O."/>
        </authorList>
    </citation>
    <scope>NUCLEOTIDE SEQUENCE [LARGE SCALE GENOMIC DNA]</scope>
    <source>
        <strain evidence="1 2">G9-8</strain>
    </source>
</reference>
<evidence type="ECO:0000313" key="1">
    <source>
        <dbReference type="EMBL" id="MCF2870406.1"/>
    </source>
</evidence>
<comment type="caution">
    <text evidence="1">The sequence shown here is derived from an EMBL/GenBank/DDBJ whole genome shotgun (WGS) entry which is preliminary data.</text>
</comment>
<dbReference type="Proteomes" id="UP001200557">
    <property type="component" value="Unassembled WGS sequence"/>
</dbReference>
<organism evidence="1 2">
    <name type="scientific">Octadecabacter dasysiphoniae</name>
    <dbReference type="NCBI Taxonomy" id="2909341"/>
    <lineage>
        <taxon>Bacteria</taxon>
        <taxon>Pseudomonadati</taxon>
        <taxon>Pseudomonadota</taxon>
        <taxon>Alphaproteobacteria</taxon>
        <taxon>Rhodobacterales</taxon>
        <taxon>Roseobacteraceae</taxon>
        <taxon>Octadecabacter</taxon>
    </lineage>
</organism>
<dbReference type="EMBL" id="JAKGAQ010000001">
    <property type="protein sequence ID" value="MCF2870406.1"/>
    <property type="molecule type" value="Genomic_DNA"/>
</dbReference>
<dbReference type="RefSeq" id="WP_235224507.1">
    <property type="nucleotide sequence ID" value="NZ_JAKGAQ010000001.1"/>
</dbReference>
<gene>
    <name evidence="1" type="ORF">L0664_04945</name>
</gene>
<sequence>MSQLYLYNWTPTPVYVRLNGLDGIPGGPIKGSVQKYSYYPFSTQLPRDLTETKPDESIWGKLNDLTLTWGDREGSDDYRDLSDPTGDAARDLYLWIMIGQVMFSQGNTWLRKNNPSVQ</sequence>
<keyword evidence="2" id="KW-1185">Reference proteome</keyword>